<dbReference type="InterPro" id="IPR050849">
    <property type="entry name" value="HAD-like_hydrolase_phosphatase"/>
</dbReference>
<evidence type="ECO:0008006" key="4">
    <source>
        <dbReference type="Google" id="ProtNLM"/>
    </source>
</evidence>
<keyword evidence="3" id="KW-1185">Reference proteome</keyword>
<evidence type="ECO:0000256" key="1">
    <source>
        <dbReference type="SAM" id="MobiDB-lite"/>
    </source>
</evidence>
<name>A0A292Q2W6_9PEZI</name>
<dbReference type="AlphaFoldDB" id="A0A292Q2W6"/>
<accession>A0A292Q2W6</accession>
<dbReference type="Pfam" id="PF12710">
    <property type="entry name" value="HAD"/>
    <property type="match status" value="1"/>
</dbReference>
<dbReference type="PANTHER" id="PTHR28181">
    <property type="entry name" value="UPF0655 PROTEIN YCR015C"/>
    <property type="match status" value="1"/>
</dbReference>
<dbReference type="Gene3D" id="3.40.50.1000">
    <property type="entry name" value="HAD superfamily/HAD-like"/>
    <property type="match status" value="1"/>
</dbReference>
<gene>
    <name evidence="2" type="ORF">GSTUAT00001859001</name>
</gene>
<dbReference type="InterPro" id="IPR023214">
    <property type="entry name" value="HAD_sf"/>
</dbReference>
<dbReference type="EMBL" id="LN890962">
    <property type="protein sequence ID" value="CUS14129.1"/>
    <property type="molecule type" value="Genomic_DNA"/>
</dbReference>
<protein>
    <recommendedName>
        <fullName evidence="4">2,3-diketo-5-methylthio-1-phosphopentane phosphatase</fullName>
    </recommendedName>
</protein>
<dbReference type="PANTHER" id="PTHR28181:SF2">
    <property type="entry name" value="PHOSPHORIC MONOESTER HYDROLASE"/>
    <property type="match status" value="1"/>
</dbReference>
<sequence>MAPAAVNTQPFNAPELEKAKLHTGEIKVQDLRVPVKSLDSTANSDDVLGPKRDIIIFSVYCCIVGSYIKKKPDFDGTIFMQDTGHILFDAHGCGPKRRHELDEEIKNGVRSFRDVSEEMWGSLNVPFDDGFEIMKTSLEIDPAFHDFHDFCIKNNIPFNVISAGLKPILRRVLDEFLGKKQMSQANPALDFQSKFIDIIANDATITPDGKQWKPVWRHDTPLGHDKAASIQEYRTIASSESEDGTCPLILFVGDGVSDLAAAREADVLFARAGLRLEEYCKENKIPYIPFDTFADIKKEIIKITKEDQNKTKGYGKPVVYNPRANFWRKAVKQKTVPRFVRNATKEDKMHLWPDTFTVKGETQKENEPSASPNPEPTPETKSQ</sequence>
<evidence type="ECO:0000313" key="3">
    <source>
        <dbReference type="Proteomes" id="UP001412239"/>
    </source>
</evidence>
<proteinExistence type="predicted"/>
<feature type="region of interest" description="Disordered" evidence="1">
    <location>
        <begin position="351"/>
        <end position="383"/>
    </location>
</feature>
<dbReference type="SUPFAM" id="SSF56784">
    <property type="entry name" value="HAD-like"/>
    <property type="match status" value="1"/>
</dbReference>
<dbReference type="Proteomes" id="UP001412239">
    <property type="component" value="Unassembled WGS sequence"/>
</dbReference>
<reference evidence="2" key="1">
    <citation type="submission" date="2015-10" db="EMBL/GenBank/DDBJ databases">
        <authorList>
            <person name="Regsiter A."/>
            <person name="william w."/>
        </authorList>
    </citation>
    <scope>NUCLEOTIDE SEQUENCE</scope>
    <source>
        <strain evidence="2">Montdore</strain>
    </source>
</reference>
<organism evidence="2 3">
    <name type="scientific">Tuber aestivum</name>
    <name type="common">summer truffle</name>
    <dbReference type="NCBI Taxonomy" id="59557"/>
    <lineage>
        <taxon>Eukaryota</taxon>
        <taxon>Fungi</taxon>
        <taxon>Dikarya</taxon>
        <taxon>Ascomycota</taxon>
        <taxon>Pezizomycotina</taxon>
        <taxon>Pezizomycetes</taxon>
        <taxon>Pezizales</taxon>
        <taxon>Tuberaceae</taxon>
        <taxon>Tuber</taxon>
    </lineage>
</organism>
<dbReference type="InterPro" id="IPR036412">
    <property type="entry name" value="HAD-like_sf"/>
</dbReference>
<evidence type="ECO:0000313" key="2">
    <source>
        <dbReference type="EMBL" id="CUS14129.1"/>
    </source>
</evidence>
<dbReference type="Gene3D" id="3.90.1470.20">
    <property type="match status" value="1"/>
</dbReference>